<evidence type="ECO:0000313" key="3">
    <source>
        <dbReference type="Proteomes" id="UP000263900"/>
    </source>
</evidence>
<organism evidence="2 3">
    <name type="scientific">Paraflavitalea soli</name>
    <dbReference type="NCBI Taxonomy" id="2315862"/>
    <lineage>
        <taxon>Bacteria</taxon>
        <taxon>Pseudomonadati</taxon>
        <taxon>Bacteroidota</taxon>
        <taxon>Chitinophagia</taxon>
        <taxon>Chitinophagales</taxon>
        <taxon>Chitinophagaceae</taxon>
        <taxon>Paraflavitalea</taxon>
    </lineage>
</organism>
<dbReference type="EMBL" id="CP032157">
    <property type="protein sequence ID" value="AXY77754.1"/>
    <property type="molecule type" value="Genomic_DNA"/>
</dbReference>
<reference evidence="2 3" key="1">
    <citation type="submission" date="2018-09" db="EMBL/GenBank/DDBJ databases">
        <title>Genome sequencing of strain 6GH32-13.</title>
        <authorList>
            <person name="Weon H.-Y."/>
            <person name="Heo J."/>
            <person name="Kwon S.-W."/>
        </authorList>
    </citation>
    <scope>NUCLEOTIDE SEQUENCE [LARGE SCALE GENOMIC DNA]</scope>
    <source>
        <strain evidence="2 3">5GH32-13</strain>
    </source>
</reference>
<accession>A0A3B7MT75</accession>
<keyword evidence="3" id="KW-1185">Reference proteome</keyword>
<feature type="signal peptide" evidence="1">
    <location>
        <begin position="1"/>
        <end position="28"/>
    </location>
</feature>
<gene>
    <name evidence="2" type="ORF">D3H65_28885</name>
</gene>
<dbReference type="OrthoDB" id="670596at2"/>
<dbReference type="Proteomes" id="UP000263900">
    <property type="component" value="Chromosome"/>
</dbReference>
<protein>
    <recommendedName>
        <fullName evidence="4">DUF3244 domain-containing protein</fullName>
    </recommendedName>
</protein>
<dbReference type="KEGG" id="pseg:D3H65_28885"/>
<feature type="chain" id="PRO_5017717591" description="DUF3244 domain-containing protein" evidence="1">
    <location>
        <begin position="29"/>
        <end position="136"/>
    </location>
</feature>
<proteinExistence type="predicted"/>
<evidence type="ECO:0000313" key="2">
    <source>
        <dbReference type="EMBL" id="AXY77754.1"/>
    </source>
</evidence>
<evidence type="ECO:0000256" key="1">
    <source>
        <dbReference type="SAM" id="SignalP"/>
    </source>
</evidence>
<name>A0A3B7MT75_9BACT</name>
<keyword evidence="1" id="KW-0732">Signal</keyword>
<sequence length="136" mass="15540">MKIKMRNFGMMLMAVVALTLTFSNTTLANGEKNPKSSSIELKFIGHYENQPVFLLNLNNTEEDEFSITFRDDYGNVLYSGKVKGSNISKKFMLNTEEIGDNVLNVEVKAKKNDKSEIYQINRNRSYVDETVVNKVK</sequence>
<dbReference type="AlphaFoldDB" id="A0A3B7MT75"/>
<dbReference type="RefSeq" id="WP_119053627.1">
    <property type="nucleotide sequence ID" value="NZ_CP032157.1"/>
</dbReference>
<evidence type="ECO:0008006" key="4">
    <source>
        <dbReference type="Google" id="ProtNLM"/>
    </source>
</evidence>